<dbReference type="Pfam" id="PF04389">
    <property type="entry name" value="Peptidase_M28"/>
    <property type="match status" value="1"/>
</dbReference>
<dbReference type="OrthoDB" id="76293at2759"/>
<reference evidence="6" key="1">
    <citation type="submission" date="2021-02" db="EMBL/GenBank/DDBJ databases">
        <authorList>
            <person name="Nowell W R."/>
        </authorList>
    </citation>
    <scope>NUCLEOTIDE SEQUENCE</scope>
</reference>
<proteinExistence type="inferred from homology"/>
<dbReference type="AlphaFoldDB" id="A0A815WYK2"/>
<feature type="domain" description="Peptidase M28" evidence="4">
    <location>
        <begin position="152"/>
        <end position="341"/>
    </location>
</feature>
<evidence type="ECO:0000259" key="4">
    <source>
        <dbReference type="Pfam" id="PF04389"/>
    </source>
</evidence>
<gene>
    <name evidence="5" type="ORF">BJG266_LOCUS30225</name>
    <name evidence="6" type="ORF">QVE165_LOCUS47129</name>
</gene>
<feature type="transmembrane region" description="Helical" evidence="3">
    <location>
        <begin position="439"/>
        <end position="464"/>
    </location>
</feature>
<comment type="similarity">
    <text evidence="2">Belongs to the peptidase M28 family. M28B subfamily.</text>
</comment>
<dbReference type="EMBL" id="CAJNOM010000729">
    <property type="protein sequence ID" value="CAF1551560.1"/>
    <property type="molecule type" value="Genomic_DNA"/>
</dbReference>
<feature type="transmembrane region" description="Helical" evidence="3">
    <location>
        <begin position="631"/>
        <end position="651"/>
    </location>
</feature>
<dbReference type="GO" id="GO:0006508">
    <property type="term" value="P:proteolysis"/>
    <property type="evidence" value="ECO:0007669"/>
    <property type="project" value="InterPro"/>
</dbReference>
<feature type="transmembrane region" description="Helical" evidence="3">
    <location>
        <begin position="663"/>
        <end position="684"/>
    </location>
</feature>
<feature type="transmembrane region" description="Helical" evidence="3">
    <location>
        <begin position="591"/>
        <end position="611"/>
    </location>
</feature>
<name>A0A815WYK2_9BILA</name>
<evidence type="ECO:0000313" key="6">
    <source>
        <dbReference type="EMBL" id="CAF1551560.1"/>
    </source>
</evidence>
<dbReference type="GO" id="GO:0008235">
    <property type="term" value="F:metalloexopeptidase activity"/>
    <property type="evidence" value="ECO:0007669"/>
    <property type="project" value="InterPro"/>
</dbReference>
<feature type="transmembrane region" description="Helical" evidence="3">
    <location>
        <begin position="386"/>
        <end position="405"/>
    </location>
</feature>
<keyword evidence="3" id="KW-1133">Transmembrane helix</keyword>
<feature type="transmembrane region" description="Helical" evidence="3">
    <location>
        <begin position="553"/>
        <end position="579"/>
    </location>
</feature>
<feature type="transmembrane region" description="Helical" evidence="3">
    <location>
        <begin position="530"/>
        <end position="547"/>
    </location>
</feature>
<keyword evidence="3" id="KW-0812">Transmembrane</keyword>
<dbReference type="Proteomes" id="UP000663877">
    <property type="component" value="Unassembled WGS sequence"/>
</dbReference>
<comment type="caution">
    <text evidence="6">The sequence shown here is derived from an EMBL/GenBank/DDBJ whole genome shotgun (WGS) entry which is preliminary data.</text>
</comment>
<protein>
    <recommendedName>
        <fullName evidence="4">Peptidase M28 domain-containing protein</fullName>
    </recommendedName>
</protein>
<dbReference type="Proteomes" id="UP000663832">
    <property type="component" value="Unassembled WGS sequence"/>
</dbReference>
<evidence type="ECO:0000256" key="3">
    <source>
        <dbReference type="SAM" id="Phobius"/>
    </source>
</evidence>
<dbReference type="SUPFAM" id="SSF53187">
    <property type="entry name" value="Zn-dependent exopeptidases"/>
    <property type="match status" value="1"/>
</dbReference>
<dbReference type="InterPro" id="IPR007484">
    <property type="entry name" value="Peptidase_M28"/>
</dbReference>
<dbReference type="EMBL" id="CAJNOI010000383">
    <property type="protein sequence ID" value="CAF1262971.1"/>
    <property type="molecule type" value="Genomic_DNA"/>
</dbReference>
<evidence type="ECO:0000256" key="2">
    <source>
        <dbReference type="ARBA" id="ARBA00005634"/>
    </source>
</evidence>
<feature type="transmembrane region" description="Helical" evidence="3">
    <location>
        <begin position="48"/>
        <end position="69"/>
    </location>
</feature>
<evidence type="ECO:0000313" key="7">
    <source>
        <dbReference type="Proteomes" id="UP000663832"/>
    </source>
</evidence>
<dbReference type="Gene3D" id="3.40.630.10">
    <property type="entry name" value="Zn peptidases"/>
    <property type="match status" value="1"/>
</dbReference>
<feature type="transmembrane region" description="Helical" evidence="3">
    <location>
        <begin position="476"/>
        <end position="498"/>
    </location>
</feature>
<evidence type="ECO:0000256" key="1">
    <source>
        <dbReference type="ARBA" id="ARBA00001947"/>
    </source>
</evidence>
<dbReference type="PANTHER" id="PTHR12147">
    <property type="entry name" value="METALLOPEPTIDASE M28 FAMILY MEMBER"/>
    <property type="match status" value="1"/>
</dbReference>
<keyword evidence="3" id="KW-0472">Membrane</keyword>
<evidence type="ECO:0000313" key="5">
    <source>
        <dbReference type="EMBL" id="CAF1262971.1"/>
    </source>
</evidence>
<keyword evidence="7" id="KW-1185">Reference proteome</keyword>
<accession>A0A815WYK2</accession>
<organism evidence="6 7">
    <name type="scientific">Adineta steineri</name>
    <dbReference type="NCBI Taxonomy" id="433720"/>
    <lineage>
        <taxon>Eukaryota</taxon>
        <taxon>Metazoa</taxon>
        <taxon>Spiralia</taxon>
        <taxon>Gnathifera</taxon>
        <taxon>Rotifera</taxon>
        <taxon>Eurotatoria</taxon>
        <taxon>Bdelloidea</taxon>
        <taxon>Adinetida</taxon>
        <taxon>Adinetidae</taxon>
        <taxon>Adineta</taxon>
    </lineage>
</organism>
<dbReference type="InterPro" id="IPR045175">
    <property type="entry name" value="M28_fam"/>
</dbReference>
<dbReference type="PANTHER" id="PTHR12147:SF26">
    <property type="entry name" value="PEPTIDASE M28 DOMAIN-CONTAINING PROTEIN"/>
    <property type="match status" value="1"/>
</dbReference>
<sequence>MNQIVEEITLVPVTIQTENNEEVLTTNIKVHRKSNYYYFSSKKYLKQFILWILMFICLLLIAGPLAYYISYAVPTVKTRNISRDIFSEQRALDYLYNLTQYGSRVRNTRGNFQARDYLLSQIHRISSTNKRHLRFQIELQNFTDLKQNLLQNILVRVSNTTRTLKNKPSLMLSAHYDSVEFSSGACDDGSGVVILLELFSNLVHDITLSFSNMDLIVLFTNAEESGLEGAKAFITEHRWQSDIHYFINVDSMSCNEVASLMKITQSQLVIDYSRVKRPRANVINEYISKLPLWGSDYSILRLNNTRLGYDIGFFLDGYTYHTPLDHSTRVKEGIIQDLGENLGILIRNLFRKVVSIPENITDTDPLIYFDILSLYLVIYKQSTSILIQHILIISTVIVGIILVGFDHIWHRKNRLQSCNDHRCIYFYFQNSFTIRIISIIIYFISNIISIICGFLISIMFSWLMSNIRSLAWNGNATLAMFLYSLPYLISFLIVGYLCNRYHYSILRKSPKNVSEVNENRLKNVHFNFEQNFSILLFYCLLMMTSILSNQRTFYLILIWSIFICPIYLCVMIIEFIFHWKQIHWTLLKEKSYWLYLPLIISFLPLTHTIGISSYSLRLLIPLAVKVFSFRHLFGVNIVISGIVFIPTLFIALNLSSIVQRIRYFIWILIVVLITFLIVFIIAIARQPFDKNHPHAFYVNHTSTSIYRVEELKNVPMIIPFASQSASITVLNYDGRPLSPLLDQFFTENNYKLQNKRCRYPIDCTFDDTFNRKMSIKQIRIESIDKSLMKYTVVIQHVLSYNIYISSTSDTQLTIWNQFNLPRTETIIDVTLDSPWIPLIQLDINIQRCDISDSPFLLSFTQFMSDSVLMGEGNCSSIDDNAILTINRT</sequence>
<comment type="cofactor">
    <cofactor evidence="1">
        <name>Zn(2+)</name>
        <dbReference type="ChEBI" id="CHEBI:29105"/>
    </cofactor>
</comment>